<dbReference type="NCBIfam" id="TIGR00135">
    <property type="entry name" value="gatC"/>
    <property type="match status" value="1"/>
</dbReference>
<dbReference type="EMBL" id="SZYD01000015">
    <property type="protein sequence ID" value="KAD3641740.1"/>
    <property type="molecule type" value="Genomic_DNA"/>
</dbReference>
<keyword evidence="1" id="KW-0934">Plastid</keyword>
<feature type="domain" description="Arabidopsis retrotransposon Orf1 C-terminal" evidence="2">
    <location>
        <begin position="34"/>
        <end position="164"/>
    </location>
</feature>
<dbReference type="Pfam" id="PF03078">
    <property type="entry name" value="ATHILA"/>
    <property type="match status" value="1"/>
</dbReference>
<comment type="function">
    <text evidence="1">Allows the formation of correctly charged Gln-tRNA(Gln) through the transamidation of misacylated Glu-tRNA(Gln) in chloroplasts and mitochondria. The reaction takes place in the presence of glutamine and ATP through an activated gamma-phospho-Glu-tRNA(Gln).</text>
</comment>
<dbReference type="PANTHER" id="PTHR15004:SF0">
    <property type="entry name" value="GLUTAMYL-TRNA(GLN) AMIDOTRANSFERASE SUBUNIT C, MITOCHONDRIAL"/>
    <property type="match status" value="1"/>
</dbReference>
<keyword evidence="1" id="KW-0648">Protein biosynthesis</keyword>
<proteinExistence type="inferred from homology"/>
<keyword evidence="1" id="KW-0496">Mitochondrion</keyword>
<dbReference type="Pfam" id="PF02686">
    <property type="entry name" value="GatC"/>
    <property type="match status" value="1"/>
</dbReference>
<dbReference type="GO" id="GO:0006450">
    <property type="term" value="P:regulation of translational fidelity"/>
    <property type="evidence" value="ECO:0007669"/>
    <property type="project" value="InterPro"/>
</dbReference>
<dbReference type="Gene3D" id="1.10.20.60">
    <property type="entry name" value="Glu-tRNAGln amidotransferase C subunit, N-terminal domain"/>
    <property type="match status" value="1"/>
</dbReference>
<organism evidence="3 4">
    <name type="scientific">Mikania micrantha</name>
    <name type="common">bitter vine</name>
    <dbReference type="NCBI Taxonomy" id="192012"/>
    <lineage>
        <taxon>Eukaryota</taxon>
        <taxon>Viridiplantae</taxon>
        <taxon>Streptophyta</taxon>
        <taxon>Embryophyta</taxon>
        <taxon>Tracheophyta</taxon>
        <taxon>Spermatophyta</taxon>
        <taxon>Magnoliopsida</taxon>
        <taxon>eudicotyledons</taxon>
        <taxon>Gunneridae</taxon>
        <taxon>Pentapetalae</taxon>
        <taxon>asterids</taxon>
        <taxon>campanulids</taxon>
        <taxon>Asterales</taxon>
        <taxon>Asteraceae</taxon>
        <taxon>Asteroideae</taxon>
        <taxon>Heliantheae alliance</taxon>
        <taxon>Eupatorieae</taxon>
        <taxon>Mikania</taxon>
    </lineage>
</organism>
<dbReference type="GO" id="GO:0030956">
    <property type="term" value="C:glutamyl-tRNA(Gln) amidotransferase complex"/>
    <property type="evidence" value="ECO:0007669"/>
    <property type="project" value="UniProtKB-UniRule"/>
</dbReference>
<dbReference type="GO" id="GO:0005739">
    <property type="term" value="C:mitochondrion"/>
    <property type="evidence" value="ECO:0007669"/>
    <property type="project" value="UniProtKB-SubCell"/>
</dbReference>
<sequence length="401" mass="46011">MGNQKAIDYDLLAELGQQERMTAIIGEDTPWSRLFEMTYAPQYRLITVEFLSTFRYRPQAPDFQPQPGQAQPAEVSFRLCGAPYHLSLAEFGSVLGLYTEQETQMPIYTTAIHTADDAVVSAWWPRIGDDAFDRSARVTRIRDPLIRYLHRCIASSVTGRGMSQEWCTSQDLFFLYCILSGRPCNLARCLAEYFSTYYHRQERGLIFGGVYVTRIARFNGLIDMEPAGMEAFHPVRLDRRTVLGMRIAQTFPRRKMGTRALILLTPAFKSDRILLNHFTNYGFHQTFRQKEKMLQVGVREYSVHSSLERPNVTHLAETARISLTPQEAEEFAPKIQKVVDWFGQLQDVDLQSIEPAIRPDTEAGSFREDDPETFDNREAIIAAIPSYEEPYIKVPIVLNKD</sequence>
<dbReference type="PANTHER" id="PTHR15004">
    <property type="entry name" value="GLUTAMYL-TRNA(GLN) AMIDOTRANSFERASE SUBUNIT C, MITOCHONDRIAL"/>
    <property type="match status" value="1"/>
</dbReference>
<dbReference type="GO" id="GO:0050567">
    <property type="term" value="F:glutaminyl-tRNA synthase (glutamine-hydrolyzing) activity"/>
    <property type="evidence" value="ECO:0007669"/>
    <property type="project" value="UniProtKB-UniRule"/>
</dbReference>
<accession>A0A5N6MNB2</accession>
<keyword evidence="1" id="KW-0150">Chloroplast</keyword>
<comment type="caution">
    <text evidence="3">The sequence shown here is derived from an EMBL/GenBank/DDBJ whole genome shotgun (WGS) entry which is preliminary data.</text>
</comment>
<comment type="subunit">
    <text evidence="1">Subunit of the heterotrimeric GatCAB amidotransferase (AdT) complex, composed of A, B and C subunits.</text>
</comment>
<keyword evidence="1" id="KW-0067">ATP-binding</keyword>
<comment type="similarity">
    <text evidence="1">Belongs to the GatC family.</text>
</comment>
<evidence type="ECO:0000256" key="1">
    <source>
        <dbReference type="HAMAP-Rule" id="MF_03149"/>
    </source>
</evidence>
<dbReference type="EC" id="6.3.5.-" evidence="1"/>
<gene>
    <name evidence="1" type="primary">GATC</name>
    <name evidence="3" type="ORF">E3N88_30964</name>
</gene>
<dbReference type="AlphaFoldDB" id="A0A5N6MNB2"/>
<dbReference type="HAMAP" id="MF_00122">
    <property type="entry name" value="GatC"/>
    <property type="match status" value="1"/>
</dbReference>
<keyword evidence="1" id="KW-0547">Nucleotide-binding</keyword>
<comment type="catalytic activity">
    <reaction evidence="1">
        <text>L-glutamyl-tRNA(Gln) + L-glutamine + ATP + H2O = L-glutaminyl-tRNA(Gln) + L-glutamate + ADP + phosphate + H(+)</text>
        <dbReference type="Rhea" id="RHEA:17521"/>
        <dbReference type="Rhea" id="RHEA-COMP:9681"/>
        <dbReference type="Rhea" id="RHEA-COMP:9684"/>
        <dbReference type="ChEBI" id="CHEBI:15377"/>
        <dbReference type="ChEBI" id="CHEBI:15378"/>
        <dbReference type="ChEBI" id="CHEBI:29985"/>
        <dbReference type="ChEBI" id="CHEBI:30616"/>
        <dbReference type="ChEBI" id="CHEBI:43474"/>
        <dbReference type="ChEBI" id="CHEBI:58359"/>
        <dbReference type="ChEBI" id="CHEBI:78520"/>
        <dbReference type="ChEBI" id="CHEBI:78521"/>
        <dbReference type="ChEBI" id="CHEBI:456216"/>
    </reaction>
</comment>
<dbReference type="InterPro" id="IPR036113">
    <property type="entry name" value="Asp/Glu-ADT_sf_sub_c"/>
</dbReference>
<dbReference type="GO" id="GO:0005524">
    <property type="term" value="F:ATP binding"/>
    <property type="evidence" value="ECO:0007669"/>
    <property type="project" value="UniProtKB-KW"/>
</dbReference>
<protein>
    <recommendedName>
        <fullName evidence="1">Glutamyl-tRNA(Gln) amidotransferase subunit C, chloroplastic/mitochondrial</fullName>
        <shortName evidence="1">Glu-AdT subunit C</shortName>
        <ecNumber evidence="1">6.3.5.-</ecNumber>
    </recommendedName>
</protein>
<dbReference type="GO" id="GO:0009507">
    <property type="term" value="C:chloroplast"/>
    <property type="evidence" value="ECO:0007669"/>
    <property type="project" value="UniProtKB-SubCell"/>
</dbReference>
<dbReference type="InterPro" id="IPR004312">
    <property type="entry name" value="ATHILA_Orf1_C"/>
</dbReference>
<keyword evidence="4" id="KW-1185">Reference proteome</keyword>
<dbReference type="OrthoDB" id="2020502at2759"/>
<reference evidence="3 4" key="1">
    <citation type="submission" date="2019-05" db="EMBL/GenBank/DDBJ databases">
        <title>Mikania micrantha, genome provides insights into the molecular mechanism of rapid growth.</title>
        <authorList>
            <person name="Liu B."/>
        </authorList>
    </citation>
    <scope>NUCLEOTIDE SEQUENCE [LARGE SCALE GENOMIC DNA]</scope>
    <source>
        <strain evidence="3">NLD-2019</strain>
        <tissue evidence="3">Leaf</tissue>
    </source>
</reference>
<dbReference type="Proteomes" id="UP000326396">
    <property type="component" value="Linkage Group LG5"/>
</dbReference>
<dbReference type="GO" id="GO:0070681">
    <property type="term" value="P:glutaminyl-tRNAGln biosynthesis via transamidation"/>
    <property type="evidence" value="ECO:0007669"/>
    <property type="project" value="UniProtKB-UniRule"/>
</dbReference>
<dbReference type="InterPro" id="IPR003837">
    <property type="entry name" value="GatC"/>
</dbReference>
<evidence type="ECO:0000313" key="3">
    <source>
        <dbReference type="EMBL" id="KAD3641740.1"/>
    </source>
</evidence>
<keyword evidence="1" id="KW-0436">Ligase</keyword>
<evidence type="ECO:0000313" key="4">
    <source>
        <dbReference type="Proteomes" id="UP000326396"/>
    </source>
</evidence>
<evidence type="ECO:0000259" key="2">
    <source>
        <dbReference type="Pfam" id="PF03078"/>
    </source>
</evidence>
<dbReference type="GO" id="GO:0032543">
    <property type="term" value="P:mitochondrial translation"/>
    <property type="evidence" value="ECO:0007669"/>
    <property type="project" value="UniProtKB-UniRule"/>
</dbReference>
<dbReference type="SUPFAM" id="SSF141000">
    <property type="entry name" value="Glu-tRNAGln amidotransferase C subunit"/>
    <property type="match status" value="1"/>
</dbReference>
<name>A0A5N6MNB2_9ASTR</name>
<comment type="subcellular location">
    <subcellularLocation>
        <location evidence="1">Mitochondrion</location>
    </subcellularLocation>
    <subcellularLocation>
        <location evidence="1">Plastid</location>
        <location evidence="1">Chloroplast</location>
    </subcellularLocation>
</comment>